<comment type="function">
    <text evidence="15">Lytic polysaccharide monooxygenase (LMPO) that depolymerizes crystalline and amorphous polysaccharides via the oxidation of scissile alpha- or beta-(1-4)-glycosidic bonds, yielding C1 and/or C4 oxidation products. Catalysis by LPMOs requires the reduction of the active-site copper from Cu(II) to Cu(I) by a reducing agent and H(2)O(2) or O(2) as a cosubstrate.</text>
</comment>
<comment type="domain">
    <text evidence="15">Has a modular structure: an endo-beta-1,4-glucanase catalytic module at the N-terminus, a linker rich in serines and threonines, and a C-terminal carbohydrate-binding module (CBM).</text>
</comment>
<keyword evidence="6 15" id="KW-0136">Cellulose degradation</keyword>
<keyword evidence="4" id="KW-0479">Metal-binding</keyword>
<evidence type="ECO:0000313" key="18">
    <source>
        <dbReference type="EMBL" id="CAG5148643.1"/>
    </source>
</evidence>
<dbReference type="GO" id="GO:0004497">
    <property type="term" value="F:monooxygenase activity"/>
    <property type="evidence" value="ECO:0007669"/>
    <property type="project" value="UniProtKB-KW"/>
</dbReference>
<dbReference type="GO" id="GO:0030248">
    <property type="term" value="F:cellulose binding"/>
    <property type="evidence" value="ECO:0007669"/>
    <property type="project" value="UniProtKB-UniRule"/>
</dbReference>
<evidence type="ECO:0000256" key="7">
    <source>
        <dbReference type="ARBA" id="ARBA00023002"/>
    </source>
</evidence>
<dbReference type="EC" id="1.14.99.56" evidence="15"/>
<feature type="chain" id="PRO_5035311656" description="AA9 family lytic polysaccharide monooxygenase" evidence="16">
    <location>
        <begin position="17"/>
        <end position="440"/>
    </location>
</feature>
<dbReference type="Pfam" id="PF03443">
    <property type="entry name" value="AA9"/>
    <property type="match status" value="1"/>
</dbReference>
<sequence length="440" mass="46587">MKASIFALALAGVASAHSTVYSISVNGKSQGLGNVQGGYIDSPPNNDPIKDVTSKAMECNVANIKASKSVAVNGGDKIAVEWHHNNADASDDIIDPSHKGPITVYMSKAGSSMSWTKIAEDGYDGKSWAVEKLIKGSYTGKPGQHEFTLPNVAPGEYIIRPEIIALHEGDRIGGAQFYQECIHIKVGGSGTTALPAGVAIPGYLSAQDPGVHFNLYGSYSSYPMPGPKLWNGAGAAAPAKPAPAAPTTTKAAAPAPTKVVAPTTTKAATPAKTTLATIAKPAPTAGGAGAQKYGQCGGNGFTGPKTCASGCKCVKQNDWYSQCLLQGVEVSGEVTVGMLMTLITSSNIGTHLRSPGLQDRHELHKQWEEQLTAIVEELHVHDIVWGDVHLMNVVVDEAMKAWAIEFVDGEKRETIEGDWQGITRLFQEWLPATMRRRQCQ</sequence>
<dbReference type="PANTHER" id="PTHR33353">
    <property type="entry name" value="PUTATIVE (AFU_ORTHOLOGUE AFUA_1G12560)-RELATED"/>
    <property type="match status" value="1"/>
</dbReference>
<evidence type="ECO:0000256" key="4">
    <source>
        <dbReference type="ARBA" id="ARBA00022723"/>
    </source>
</evidence>
<dbReference type="EMBL" id="CAJRGZ010000015">
    <property type="protein sequence ID" value="CAG5148643.1"/>
    <property type="molecule type" value="Genomic_DNA"/>
</dbReference>
<dbReference type="Gene3D" id="2.70.50.70">
    <property type="match status" value="1"/>
</dbReference>
<keyword evidence="8" id="KW-0186">Copper</keyword>
<protein>
    <recommendedName>
        <fullName evidence="15">AA9 family lytic polysaccharide monooxygenase</fullName>
        <ecNumber evidence="15">1.14.99.56</ecNumber>
    </recommendedName>
    <alternativeName>
        <fullName evidence="15">Endo-beta-1,4-glucanase</fullName>
    </alternativeName>
    <alternativeName>
        <fullName evidence="15">Glycosyl hydrolase 61 family protein</fullName>
    </alternativeName>
</protein>
<evidence type="ECO:0000256" key="8">
    <source>
        <dbReference type="ARBA" id="ARBA00023008"/>
    </source>
</evidence>
<evidence type="ECO:0000256" key="13">
    <source>
        <dbReference type="ARBA" id="ARBA00044502"/>
    </source>
</evidence>
<dbReference type="GO" id="GO:0005576">
    <property type="term" value="C:extracellular region"/>
    <property type="evidence" value="ECO:0007669"/>
    <property type="project" value="UniProtKB-SubCell"/>
</dbReference>
<dbReference type="SUPFAM" id="SSF57180">
    <property type="entry name" value="Cellulose-binding domain"/>
    <property type="match status" value="1"/>
</dbReference>
<comment type="cofactor">
    <cofactor evidence="1">
        <name>Cu(2+)</name>
        <dbReference type="ChEBI" id="CHEBI:29036"/>
    </cofactor>
</comment>
<comment type="caution">
    <text evidence="18">The sequence shown here is derived from an EMBL/GenBank/DDBJ whole genome shotgun (WGS) entry which is preliminary data.</text>
</comment>
<dbReference type="GO" id="GO:0030245">
    <property type="term" value="P:cellulose catabolic process"/>
    <property type="evidence" value="ECO:0007669"/>
    <property type="project" value="UniProtKB-UniRule"/>
</dbReference>
<dbReference type="GO" id="GO:0046872">
    <property type="term" value="F:metal ion binding"/>
    <property type="evidence" value="ECO:0007669"/>
    <property type="project" value="UniProtKB-KW"/>
</dbReference>
<evidence type="ECO:0000259" key="17">
    <source>
        <dbReference type="PROSITE" id="PS51164"/>
    </source>
</evidence>
<evidence type="ECO:0000256" key="16">
    <source>
        <dbReference type="SAM" id="SignalP"/>
    </source>
</evidence>
<dbReference type="GeneID" id="67013650"/>
<dbReference type="InterPro" id="IPR035971">
    <property type="entry name" value="CBD_sf"/>
</dbReference>
<dbReference type="Proteomes" id="UP000676310">
    <property type="component" value="Unassembled WGS sequence"/>
</dbReference>
<evidence type="ECO:0000313" key="19">
    <source>
        <dbReference type="Proteomes" id="UP000676310"/>
    </source>
</evidence>
<evidence type="ECO:0000256" key="9">
    <source>
        <dbReference type="ARBA" id="ARBA00023033"/>
    </source>
</evidence>
<accession>A0A8J2HY76</accession>
<dbReference type="CDD" id="cd21175">
    <property type="entry name" value="LPMO_AA9"/>
    <property type="match status" value="1"/>
</dbReference>
<organism evidence="18 19">
    <name type="scientific">Alternaria atra</name>
    <dbReference type="NCBI Taxonomy" id="119953"/>
    <lineage>
        <taxon>Eukaryota</taxon>
        <taxon>Fungi</taxon>
        <taxon>Dikarya</taxon>
        <taxon>Ascomycota</taxon>
        <taxon>Pezizomycotina</taxon>
        <taxon>Dothideomycetes</taxon>
        <taxon>Pleosporomycetidae</taxon>
        <taxon>Pleosporales</taxon>
        <taxon>Pleosporineae</taxon>
        <taxon>Pleosporaceae</taxon>
        <taxon>Alternaria</taxon>
        <taxon>Alternaria sect. Ulocladioides</taxon>
    </lineage>
</organism>
<proteinExistence type="inferred from homology"/>
<evidence type="ECO:0000256" key="5">
    <source>
        <dbReference type="ARBA" id="ARBA00022729"/>
    </source>
</evidence>
<dbReference type="Pfam" id="PF00734">
    <property type="entry name" value="CBM_1"/>
    <property type="match status" value="1"/>
</dbReference>
<evidence type="ECO:0000256" key="1">
    <source>
        <dbReference type="ARBA" id="ARBA00001973"/>
    </source>
</evidence>
<dbReference type="AlphaFoldDB" id="A0A8J2HY76"/>
<evidence type="ECO:0000256" key="12">
    <source>
        <dbReference type="ARBA" id="ARBA00023326"/>
    </source>
</evidence>
<dbReference type="InterPro" id="IPR000254">
    <property type="entry name" value="CBD"/>
</dbReference>
<gene>
    <name evidence="18" type="ORF">ALTATR162_LOCUS2228</name>
</gene>
<feature type="signal peptide" evidence="16">
    <location>
        <begin position="1"/>
        <end position="16"/>
    </location>
</feature>
<dbReference type="RefSeq" id="XP_043165765.1">
    <property type="nucleotide sequence ID" value="XM_043309830.1"/>
</dbReference>
<evidence type="ECO:0000256" key="6">
    <source>
        <dbReference type="ARBA" id="ARBA00023001"/>
    </source>
</evidence>
<dbReference type="PROSITE" id="PS51164">
    <property type="entry name" value="CBM1_2"/>
    <property type="match status" value="1"/>
</dbReference>
<keyword evidence="9" id="KW-0503">Monooxygenase</keyword>
<dbReference type="OrthoDB" id="5558646at2759"/>
<evidence type="ECO:0000256" key="10">
    <source>
        <dbReference type="ARBA" id="ARBA00023157"/>
    </source>
</evidence>
<comment type="subcellular location">
    <subcellularLocation>
        <location evidence="2 15">Secreted</location>
    </subcellularLocation>
</comment>
<comment type="catalytic activity">
    <reaction evidence="14 15">
        <text>[(1-&gt;4)-beta-D-glucosyl]n+m + reduced acceptor + O2 = 4-dehydro-beta-D-glucosyl-[(1-&gt;4)-beta-D-glucosyl]n-1 + [(1-&gt;4)-beta-D-glucosyl]m + acceptor + H2O.</text>
        <dbReference type="EC" id="1.14.99.56"/>
    </reaction>
</comment>
<dbReference type="PANTHER" id="PTHR33353:SF17">
    <property type="entry name" value="ENDO-BETA-1,4-GLUCANASE D"/>
    <property type="match status" value="1"/>
</dbReference>
<keyword evidence="10 15" id="KW-1015">Disulfide bond</keyword>
<keyword evidence="12 15" id="KW-0624">Polysaccharide degradation</keyword>
<name>A0A8J2HY76_9PLEO</name>
<comment type="similarity">
    <text evidence="13">Belongs to the polysaccharide monooxygenase AA9 family.</text>
</comment>
<dbReference type="InterPro" id="IPR049892">
    <property type="entry name" value="AA9"/>
</dbReference>
<dbReference type="InterPro" id="IPR005103">
    <property type="entry name" value="AA9_LPMO"/>
</dbReference>
<dbReference type="PROSITE" id="PS00562">
    <property type="entry name" value="CBM1_1"/>
    <property type="match status" value="1"/>
</dbReference>
<keyword evidence="7" id="KW-0560">Oxidoreductase</keyword>
<evidence type="ECO:0000256" key="15">
    <source>
        <dbReference type="RuleBase" id="RU368122"/>
    </source>
</evidence>
<evidence type="ECO:0000256" key="14">
    <source>
        <dbReference type="ARBA" id="ARBA00045077"/>
    </source>
</evidence>
<evidence type="ECO:0000256" key="2">
    <source>
        <dbReference type="ARBA" id="ARBA00004613"/>
    </source>
</evidence>
<keyword evidence="11 15" id="KW-0119">Carbohydrate metabolism</keyword>
<keyword evidence="5 16" id="KW-0732">Signal</keyword>
<feature type="domain" description="CBM1" evidence="17">
    <location>
        <begin position="288"/>
        <end position="324"/>
    </location>
</feature>
<dbReference type="SMART" id="SM00236">
    <property type="entry name" value="fCBD"/>
    <property type="match status" value="1"/>
</dbReference>
<keyword evidence="19" id="KW-1185">Reference proteome</keyword>
<evidence type="ECO:0000256" key="11">
    <source>
        <dbReference type="ARBA" id="ARBA00023277"/>
    </source>
</evidence>
<dbReference type="GO" id="GO:0008810">
    <property type="term" value="F:cellulase activity"/>
    <property type="evidence" value="ECO:0007669"/>
    <property type="project" value="UniProtKB-UniRule"/>
</dbReference>
<reference evidence="18" key="1">
    <citation type="submission" date="2021-05" db="EMBL/GenBank/DDBJ databases">
        <authorList>
            <person name="Stam R."/>
        </authorList>
    </citation>
    <scope>NUCLEOTIDE SEQUENCE</scope>
    <source>
        <strain evidence="18">CS162</strain>
    </source>
</reference>
<keyword evidence="3 15" id="KW-0964">Secreted</keyword>
<evidence type="ECO:0000256" key="3">
    <source>
        <dbReference type="ARBA" id="ARBA00022525"/>
    </source>
</evidence>